<evidence type="ECO:0000256" key="11">
    <source>
        <dbReference type="RuleBase" id="RU003781"/>
    </source>
</evidence>
<reference evidence="12" key="1">
    <citation type="journal article" date="2014" name="Int. J. Syst. Evol. Microbiol.">
        <title>Complete genome sequence of Corynebacterium casei LMG S-19264T (=DSM 44701T), isolated from a smear-ripened cheese.</title>
        <authorList>
            <consortium name="US DOE Joint Genome Institute (JGI-PGF)"/>
            <person name="Walter F."/>
            <person name="Albersmeier A."/>
            <person name="Kalinowski J."/>
            <person name="Ruckert C."/>
        </authorList>
    </citation>
    <scope>NUCLEOTIDE SEQUENCE</scope>
    <source>
        <strain evidence="12">CGMCC 1.12181</strain>
    </source>
</reference>
<dbReference type="GO" id="GO:0009146">
    <property type="term" value="P:purine nucleoside triphosphate catabolic process"/>
    <property type="evidence" value="ECO:0007669"/>
    <property type="project" value="UniProtKB-UniRule"/>
</dbReference>
<feature type="binding site" evidence="10">
    <location>
        <position position="69"/>
    </location>
    <ligand>
        <name>Mg(2+)</name>
        <dbReference type="ChEBI" id="CHEBI:18420"/>
    </ligand>
</feature>
<name>A0A917CPF7_9GAMM</name>
<organism evidence="12 13">
    <name type="scientific">Marinicella pacifica</name>
    <dbReference type="NCBI Taxonomy" id="1171543"/>
    <lineage>
        <taxon>Bacteria</taxon>
        <taxon>Pseudomonadati</taxon>
        <taxon>Pseudomonadota</taxon>
        <taxon>Gammaproteobacteria</taxon>
        <taxon>Lysobacterales</taxon>
        <taxon>Marinicellaceae</taxon>
        <taxon>Marinicella</taxon>
    </lineage>
</organism>
<dbReference type="GO" id="GO:0046872">
    <property type="term" value="F:metal ion binding"/>
    <property type="evidence" value="ECO:0007669"/>
    <property type="project" value="UniProtKB-KW"/>
</dbReference>
<dbReference type="InterPro" id="IPR029001">
    <property type="entry name" value="ITPase-like_fam"/>
</dbReference>
<dbReference type="EMBL" id="BMEO01000004">
    <property type="protein sequence ID" value="GGF93378.1"/>
    <property type="molecule type" value="Genomic_DNA"/>
</dbReference>
<proteinExistence type="inferred from homology"/>
<keyword evidence="4 10" id="KW-0547">Nucleotide-binding</keyword>
<comment type="similarity">
    <text evidence="1 10 11">Belongs to the HAM1 NTPase family.</text>
</comment>
<comment type="catalytic activity">
    <reaction evidence="8 10">
        <text>dITP + H2O = dIMP + diphosphate + H(+)</text>
        <dbReference type="Rhea" id="RHEA:28342"/>
        <dbReference type="ChEBI" id="CHEBI:15377"/>
        <dbReference type="ChEBI" id="CHEBI:15378"/>
        <dbReference type="ChEBI" id="CHEBI:33019"/>
        <dbReference type="ChEBI" id="CHEBI:61194"/>
        <dbReference type="ChEBI" id="CHEBI:61382"/>
        <dbReference type="EC" id="3.6.1.66"/>
    </reaction>
</comment>
<evidence type="ECO:0000256" key="3">
    <source>
        <dbReference type="ARBA" id="ARBA00022723"/>
    </source>
</evidence>
<keyword evidence="7 10" id="KW-0546">Nucleotide metabolism</keyword>
<dbReference type="Gene3D" id="3.90.950.10">
    <property type="match status" value="1"/>
</dbReference>
<evidence type="ECO:0000313" key="13">
    <source>
        <dbReference type="Proteomes" id="UP000605253"/>
    </source>
</evidence>
<evidence type="ECO:0000256" key="1">
    <source>
        <dbReference type="ARBA" id="ARBA00008023"/>
    </source>
</evidence>
<evidence type="ECO:0000256" key="10">
    <source>
        <dbReference type="HAMAP-Rule" id="MF_01405"/>
    </source>
</evidence>
<comment type="caution">
    <text evidence="12">The sequence shown here is derived from an EMBL/GenBank/DDBJ whole genome shotgun (WGS) entry which is preliminary data.</text>
</comment>
<dbReference type="RefSeq" id="WP_188364915.1">
    <property type="nucleotide sequence ID" value="NZ_BAABJF010000015.1"/>
</dbReference>
<sequence>MKQLLLASGNRGKLRELSLALQDFGFELQLQPKDAAYEVAETGSTFVENAIIKARHASQISGLPTLADDSGLIVPALKGEPGVYSARYDGEQASDSDNSTLLIKNMRNIDDRRAYFYCCLVMMQHADDPAPVIAEGRWYGEISQQSQGDGGFGYDPVFYLPDLNCSAAELPAAEKLRLSHRGQAVQQLKSRLQPKV</sequence>
<protein>
    <recommendedName>
        <fullName evidence="10">dITP/XTP pyrophosphatase</fullName>
        <ecNumber evidence="10">3.6.1.66</ecNumber>
    </recommendedName>
    <alternativeName>
        <fullName evidence="10">Non-canonical purine NTP pyrophosphatase</fullName>
    </alternativeName>
    <alternativeName>
        <fullName evidence="10">Non-standard purine NTP pyrophosphatase</fullName>
    </alternativeName>
    <alternativeName>
        <fullName evidence="10">Nucleoside-triphosphate diphosphatase</fullName>
    </alternativeName>
    <alternativeName>
        <fullName evidence="10">Nucleoside-triphosphate pyrophosphatase</fullName>
        <shortName evidence="10">NTPase</shortName>
    </alternativeName>
</protein>
<dbReference type="GO" id="GO:0005829">
    <property type="term" value="C:cytosol"/>
    <property type="evidence" value="ECO:0007669"/>
    <property type="project" value="TreeGrafter"/>
</dbReference>
<dbReference type="GO" id="GO:0036222">
    <property type="term" value="F:XTP diphosphatase activity"/>
    <property type="evidence" value="ECO:0007669"/>
    <property type="project" value="UniProtKB-UniRule"/>
</dbReference>
<dbReference type="GO" id="GO:0036220">
    <property type="term" value="F:ITP diphosphatase activity"/>
    <property type="evidence" value="ECO:0007669"/>
    <property type="project" value="UniProtKB-UniRule"/>
</dbReference>
<dbReference type="InterPro" id="IPR020922">
    <property type="entry name" value="dITP/XTP_pyrophosphatase"/>
</dbReference>
<keyword evidence="3 10" id="KW-0479">Metal-binding</keyword>
<dbReference type="CDD" id="cd00515">
    <property type="entry name" value="HAM1"/>
    <property type="match status" value="1"/>
</dbReference>
<reference evidence="12" key="2">
    <citation type="submission" date="2020-09" db="EMBL/GenBank/DDBJ databases">
        <authorList>
            <person name="Sun Q."/>
            <person name="Zhou Y."/>
        </authorList>
    </citation>
    <scope>NUCLEOTIDE SEQUENCE</scope>
    <source>
        <strain evidence="12">CGMCC 1.12181</strain>
    </source>
</reference>
<comment type="cofactor">
    <cofactor evidence="10">
        <name>Mg(2+)</name>
        <dbReference type="ChEBI" id="CHEBI:18420"/>
    </cofactor>
    <text evidence="10">Binds 1 Mg(2+) ion per subunit.</text>
</comment>
<evidence type="ECO:0000256" key="4">
    <source>
        <dbReference type="ARBA" id="ARBA00022741"/>
    </source>
</evidence>
<evidence type="ECO:0000256" key="9">
    <source>
        <dbReference type="ARBA" id="ARBA00052017"/>
    </source>
</evidence>
<comment type="catalytic activity">
    <reaction evidence="9 10">
        <text>XTP + H2O = XMP + diphosphate + H(+)</text>
        <dbReference type="Rhea" id="RHEA:28610"/>
        <dbReference type="ChEBI" id="CHEBI:15377"/>
        <dbReference type="ChEBI" id="CHEBI:15378"/>
        <dbReference type="ChEBI" id="CHEBI:33019"/>
        <dbReference type="ChEBI" id="CHEBI:57464"/>
        <dbReference type="ChEBI" id="CHEBI:61314"/>
        <dbReference type="EC" id="3.6.1.66"/>
    </reaction>
</comment>
<comment type="caution">
    <text evidence="10">Lacks conserved residue(s) required for the propagation of feature annotation.</text>
</comment>
<dbReference type="GO" id="GO:0017111">
    <property type="term" value="F:ribonucleoside triphosphate phosphatase activity"/>
    <property type="evidence" value="ECO:0007669"/>
    <property type="project" value="InterPro"/>
</dbReference>
<comment type="function">
    <text evidence="10">Pyrophosphatase that catalyzes the hydrolysis of nucleoside triphosphates to their monophosphate derivatives, with a high preference for the non-canonical purine nucleotides XTP (xanthosine triphosphate), dITP (deoxyinosine triphosphate) and ITP. Seems to function as a house-cleaning enzyme that removes non-canonical purine nucleotides from the nucleotide pool, thus preventing their incorporation into DNA/RNA and avoiding chromosomal lesions.</text>
</comment>
<dbReference type="GO" id="GO:0009117">
    <property type="term" value="P:nucleotide metabolic process"/>
    <property type="evidence" value="ECO:0007669"/>
    <property type="project" value="UniProtKB-KW"/>
</dbReference>
<dbReference type="PANTHER" id="PTHR11067:SF9">
    <property type="entry name" value="INOSINE TRIPHOSPHATE PYROPHOSPHATASE"/>
    <property type="match status" value="1"/>
</dbReference>
<feature type="binding site" evidence="10">
    <location>
        <position position="70"/>
    </location>
    <ligand>
        <name>substrate</name>
    </ligand>
</feature>
<comment type="catalytic activity">
    <reaction evidence="10">
        <text>ITP + H2O = IMP + diphosphate + H(+)</text>
        <dbReference type="Rhea" id="RHEA:29399"/>
        <dbReference type="ChEBI" id="CHEBI:15377"/>
        <dbReference type="ChEBI" id="CHEBI:15378"/>
        <dbReference type="ChEBI" id="CHEBI:33019"/>
        <dbReference type="ChEBI" id="CHEBI:58053"/>
        <dbReference type="ChEBI" id="CHEBI:61402"/>
        <dbReference type="EC" id="3.6.1.66"/>
    </reaction>
</comment>
<dbReference type="AlphaFoldDB" id="A0A917CPF7"/>
<dbReference type="Proteomes" id="UP000605253">
    <property type="component" value="Unassembled WGS sequence"/>
</dbReference>
<dbReference type="HAMAP" id="MF_01405">
    <property type="entry name" value="Non_canon_purine_NTPase"/>
    <property type="match status" value="1"/>
</dbReference>
<keyword evidence="6 10" id="KW-0460">Magnesium</keyword>
<evidence type="ECO:0000256" key="5">
    <source>
        <dbReference type="ARBA" id="ARBA00022801"/>
    </source>
</evidence>
<feature type="binding site" evidence="10">
    <location>
        <begin position="180"/>
        <end position="181"/>
    </location>
    <ligand>
        <name>substrate</name>
    </ligand>
</feature>
<dbReference type="EC" id="3.6.1.66" evidence="10"/>
<dbReference type="GO" id="GO:0035870">
    <property type="term" value="F:dITP diphosphatase activity"/>
    <property type="evidence" value="ECO:0007669"/>
    <property type="project" value="UniProtKB-UniRule"/>
</dbReference>
<evidence type="ECO:0000256" key="7">
    <source>
        <dbReference type="ARBA" id="ARBA00023080"/>
    </source>
</evidence>
<accession>A0A917CPF7</accession>
<feature type="binding site" evidence="10">
    <location>
        <begin position="152"/>
        <end position="155"/>
    </location>
    <ligand>
        <name>substrate</name>
    </ligand>
</feature>
<evidence type="ECO:0000313" key="12">
    <source>
        <dbReference type="EMBL" id="GGF93378.1"/>
    </source>
</evidence>
<gene>
    <name evidence="12" type="ORF">GCM10011365_13270</name>
</gene>
<dbReference type="InterPro" id="IPR002637">
    <property type="entry name" value="RdgB/HAM1"/>
</dbReference>
<evidence type="ECO:0000256" key="6">
    <source>
        <dbReference type="ARBA" id="ARBA00022842"/>
    </source>
</evidence>
<evidence type="ECO:0000256" key="8">
    <source>
        <dbReference type="ARBA" id="ARBA00051875"/>
    </source>
</evidence>
<dbReference type="GO" id="GO:0000166">
    <property type="term" value="F:nucleotide binding"/>
    <property type="evidence" value="ECO:0007669"/>
    <property type="project" value="UniProtKB-KW"/>
</dbReference>
<dbReference type="PANTHER" id="PTHR11067">
    <property type="entry name" value="INOSINE TRIPHOSPHATE PYROPHOSPHATASE/HAM1 PROTEIN"/>
    <property type="match status" value="1"/>
</dbReference>
<feature type="binding site" evidence="10">
    <location>
        <begin position="8"/>
        <end position="13"/>
    </location>
    <ligand>
        <name>substrate</name>
    </ligand>
</feature>
<keyword evidence="13" id="KW-1185">Reference proteome</keyword>
<dbReference type="Pfam" id="PF01725">
    <property type="entry name" value="Ham1p_like"/>
    <property type="match status" value="1"/>
</dbReference>
<keyword evidence="5 10" id="KW-0378">Hydrolase</keyword>
<feature type="active site" description="Proton acceptor" evidence="10">
    <location>
        <position position="69"/>
    </location>
</feature>
<dbReference type="NCBIfam" id="TIGR00042">
    <property type="entry name" value="RdgB/HAM1 family non-canonical purine NTP pyrophosphatase"/>
    <property type="match status" value="1"/>
</dbReference>
<comment type="subunit">
    <text evidence="2 10">Homodimer.</text>
</comment>
<dbReference type="SUPFAM" id="SSF52972">
    <property type="entry name" value="ITPase-like"/>
    <property type="match status" value="1"/>
</dbReference>
<evidence type="ECO:0000256" key="2">
    <source>
        <dbReference type="ARBA" id="ARBA00011738"/>
    </source>
</evidence>
<feature type="binding site" evidence="10">
    <location>
        <position position="175"/>
    </location>
    <ligand>
        <name>substrate</name>
    </ligand>
</feature>
<dbReference type="FunFam" id="3.90.950.10:FF:000001">
    <property type="entry name" value="dITP/XTP pyrophosphatase"/>
    <property type="match status" value="1"/>
</dbReference>